<dbReference type="AlphaFoldDB" id="A0A2W4WHP6"/>
<name>A0A2W4WHP6_9CYAN</name>
<evidence type="ECO:0008006" key="3">
    <source>
        <dbReference type="Google" id="ProtNLM"/>
    </source>
</evidence>
<organism evidence="1 2">
    <name type="scientific">Phormidesmis priestleyi</name>
    <dbReference type="NCBI Taxonomy" id="268141"/>
    <lineage>
        <taxon>Bacteria</taxon>
        <taxon>Bacillati</taxon>
        <taxon>Cyanobacteriota</taxon>
        <taxon>Cyanophyceae</taxon>
        <taxon>Leptolyngbyales</taxon>
        <taxon>Leptolyngbyaceae</taxon>
        <taxon>Phormidesmis</taxon>
    </lineage>
</organism>
<gene>
    <name evidence="1" type="ORF">DCF15_21995</name>
</gene>
<reference evidence="2" key="1">
    <citation type="submission" date="2018-04" db="EMBL/GenBank/DDBJ databases">
        <authorList>
            <person name="Cornet L."/>
        </authorList>
    </citation>
    <scope>NUCLEOTIDE SEQUENCE [LARGE SCALE GENOMIC DNA]</scope>
</reference>
<evidence type="ECO:0000313" key="1">
    <source>
        <dbReference type="EMBL" id="PZO44643.1"/>
    </source>
</evidence>
<dbReference type="EMBL" id="QBMP01000379">
    <property type="protein sequence ID" value="PZO44643.1"/>
    <property type="molecule type" value="Genomic_DNA"/>
</dbReference>
<accession>A0A2W4WHP6</accession>
<dbReference type="InterPro" id="IPR025427">
    <property type="entry name" value="DUF4160"/>
</dbReference>
<dbReference type="Pfam" id="PF13711">
    <property type="entry name" value="DUF4160"/>
    <property type="match status" value="1"/>
</dbReference>
<evidence type="ECO:0000313" key="2">
    <source>
        <dbReference type="Proteomes" id="UP000249794"/>
    </source>
</evidence>
<proteinExistence type="predicted"/>
<comment type="caution">
    <text evidence="1">The sequence shown here is derived from an EMBL/GenBank/DDBJ whole genome shotgun (WGS) entry which is preliminary data.</text>
</comment>
<feature type="non-terminal residue" evidence="1">
    <location>
        <position position="1"/>
    </location>
</feature>
<reference evidence="1 2" key="2">
    <citation type="submission" date="2018-06" db="EMBL/GenBank/DDBJ databases">
        <title>Metagenomic assembly of (sub)arctic Cyanobacteria and their associated microbiome from non-axenic cultures.</title>
        <authorList>
            <person name="Baurain D."/>
        </authorList>
    </citation>
    <scope>NUCLEOTIDE SEQUENCE [LARGE SCALE GENOMIC DNA]</scope>
    <source>
        <strain evidence="1">ULC027bin1</strain>
    </source>
</reference>
<dbReference type="Proteomes" id="UP000249794">
    <property type="component" value="Unassembled WGS sequence"/>
</dbReference>
<protein>
    <recommendedName>
        <fullName evidence="3">DUF4160 domain-containing protein</fullName>
    </recommendedName>
</protein>
<sequence>GTIIPVATIHSEKGFVFHVFPNDHQPAHVHVVKGGTEMRIDVSGDEPEPIALRGKERMSDKQINQALDIAEDNYSKLQHGWRKFHDPSN</sequence>